<evidence type="ECO:0000256" key="5">
    <source>
        <dbReference type="ARBA" id="ARBA00023163"/>
    </source>
</evidence>
<dbReference type="InterPro" id="IPR036390">
    <property type="entry name" value="WH_DNA-bd_sf"/>
</dbReference>
<dbReference type="Gene3D" id="3.40.190.10">
    <property type="entry name" value="Periplasmic binding protein-like II"/>
    <property type="match status" value="2"/>
</dbReference>
<dbReference type="SUPFAM" id="SSF53850">
    <property type="entry name" value="Periplasmic binding protein-like II"/>
    <property type="match status" value="1"/>
</dbReference>
<dbReference type="Gene3D" id="1.10.10.10">
    <property type="entry name" value="Winged helix-like DNA-binding domain superfamily/Winged helix DNA-binding domain"/>
    <property type="match status" value="1"/>
</dbReference>
<dbReference type="PANTHER" id="PTHR30346:SF26">
    <property type="entry name" value="HYDROGEN PEROXIDE-INDUCIBLE GENES ACTIVATOR"/>
    <property type="match status" value="1"/>
</dbReference>
<dbReference type="InterPro" id="IPR036388">
    <property type="entry name" value="WH-like_DNA-bd_sf"/>
</dbReference>
<comment type="caution">
    <text evidence="8">The sequence shown here is derived from an EMBL/GenBank/DDBJ whole genome shotgun (WGS) entry which is preliminary data.</text>
</comment>
<evidence type="ECO:0000256" key="6">
    <source>
        <dbReference type="ARBA" id="ARBA00040885"/>
    </source>
</evidence>
<evidence type="ECO:0000256" key="1">
    <source>
        <dbReference type="ARBA" id="ARBA00009437"/>
    </source>
</evidence>
<evidence type="ECO:0000313" key="9">
    <source>
        <dbReference type="Proteomes" id="UP001430755"/>
    </source>
</evidence>
<evidence type="ECO:0000313" key="8">
    <source>
        <dbReference type="EMBL" id="MCI2242884.1"/>
    </source>
</evidence>
<organism evidence="8 9">
    <name type="scientific">Adlercreutzia faecimuris</name>
    <dbReference type="NCBI Taxonomy" id="2897341"/>
    <lineage>
        <taxon>Bacteria</taxon>
        <taxon>Bacillati</taxon>
        <taxon>Actinomycetota</taxon>
        <taxon>Coriobacteriia</taxon>
        <taxon>Eggerthellales</taxon>
        <taxon>Eggerthellaceae</taxon>
        <taxon>Adlercreutzia</taxon>
    </lineage>
</organism>
<sequence length="297" mass="31493">MDVRTLELFLAVSEKQSIAKAAQCSYLSRQALTEAMNRLEEELGVRLFARSHAGVALTPEGRYLAERLFVLKPLWLSLLEGLKGSDPEPKTVRIGLPLFLFSTQTLGGIVGLSSEFPQFAISIVDCSSETALSRLGDNDLDVAVTWVGSRSRRFAAEPVGGAEPRAFACVSAASPLARKRGLTSADFAGQNLLALEADTLAGAREAEYCRSAGARLTIVPRSHSFIAGMVAEGAGVFLLPSTSASQFASSAVAAVPVVDFPKVLHQSVVRLAGASPEVSALARRLCETLTRQAAPYA</sequence>
<reference evidence="8" key="1">
    <citation type="submission" date="2021-11" db="EMBL/GenBank/DDBJ databases">
        <title>A Novel Adlercreutzia Species, isolated from a Allomyrina dichotoma larva feces.</title>
        <authorList>
            <person name="Suh M.K."/>
        </authorList>
    </citation>
    <scope>NUCLEOTIDE SEQUENCE</scope>
    <source>
        <strain evidence="8">JBNU-10</strain>
    </source>
</reference>
<keyword evidence="3" id="KW-0238">DNA-binding</keyword>
<dbReference type="PROSITE" id="PS50931">
    <property type="entry name" value="HTH_LYSR"/>
    <property type="match status" value="1"/>
</dbReference>
<evidence type="ECO:0000256" key="4">
    <source>
        <dbReference type="ARBA" id="ARBA00023159"/>
    </source>
</evidence>
<keyword evidence="9" id="KW-1185">Reference proteome</keyword>
<dbReference type="SUPFAM" id="SSF46785">
    <property type="entry name" value="Winged helix' DNA-binding domain"/>
    <property type="match status" value="1"/>
</dbReference>
<dbReference type="EMBL" id="JAJMLW010000004">
    <property type="protein sequence ID" value="MCI2242884.1"/>
    <property type="molecule type" value="Genomic_DNA"/>
</dbReference>
<dbReference type="InterPro" id="IPR005119">
    <property type="entry name" value="LysR_subst-bd"/>
</dbReference>
<evidence type="ECO:0000256" key="2">
    <source>
        <dbReference type="ARBA" id="ARBA00023015"/>
    </source>
</evidence>
<keyword evidence="2" id="KW-0805">Transcription regulation</keyword>
<protein>
    <recommendedName>
        <fullName evidence="6">Probable hydrogen peroxide-inducible genes activator</fullName>
    </recommendedName>
</protein>
<dbReference type="Proteomes" id="UP001430755">
    <property type="component" value="Unassembled WGS sequence"/>
</dbReference>
<proteinExistence type="inferred from homology"/>
<feature type="domain" description="HTH lysR-type" evidence="7">
    <location>
        <begin position="1"/>
        <end position="58"/>
    </location>
</feature>
<accession>A0ABS9WJ36</accession>
<keyword evidence="4" id="KW-0010">Activator</keyword>
<name>A0ABS9WJ36_9ACTN</name>
<dbReference type="PANTHER" id="PTHR30346">
    <property type="entry name" value="TRANSCRIPTIONAL DUAL REGULATOR HCAR-RELATED"/>
    <property type="match status" value="1"/>
</dbReference>
<evidence type="ECO:0000256" key="3">
    <source>
        <dbReference type="ARBA" id="ARBA00023125"/>
    </source>
</evidence>
<dbReference type="CDD" id="cd05466">
    <property type="entry name" value="PBP2_LTTR_substrate"/>
    <property type="match status" value="1"/>
</dbReference>
<keyword evidence="5" id="KW-0804">Transcription</keyword>
<dbReference type="Pfam" id="PF00126">
    <property type="entry name" value="HTH_1"/>
    <property type="match status" value="1"/>
</dbReference>
<dbReference type="InterPro" id="IPR000847">
    <property type="entry name" value="LysR_HTH_N"/>
</dbReference>
<comment type="similarity">
    <text evidence="1">Belongs to the LysR transcriptional regulatory family.</text>
</comment>
<evidence type="ECO:0000259" key="7">
    <source>
        <dbReference type="PROSITE" id="PS50931"/>
    </source>
</evidence>
<dbReference type="RefSeq" id="WP_242166447.1">
    <property type="nucleotide sequence ID" value="NZ_JAJMLW010000004.1"/>
</dbReference>
<gene>
    <name evidence="8" type="ORF">LPT13_11060</name>
</gene>
<dbReference type="Pfam" id="PF03466">
    <property type="entry name" value="LysR_substrate"/>
    <property type="match status" value="1"/>
</dbReference>